<dbReference type="InterPro" id="IPR045312">
    <property type="entry name" value="PCBER-like"/>
</dbReference>
<dbReference type="Gene3D" id="3.90.25.10">
    <property type="entry name" value="UDP-galactose 4-epimerase, domain 1"/>
    <property type="match status" value="1"/>
</dbReference>
<evidence type="ECO:0000256" key="1">
    <source>
        <dbReference type="ARBA" id="ARBA00022857"/>
    </source>
</evidence>
<dbReference type="Proteomes" id="UP000596902">
    <property type="component" value="Unassembled WGS sequence"/>
</dbReference>
<dbReference type="CDD" id="cd05259">
    <property type="entry name" value="PCBER_SDR_a"/>
    <property type="match status" value="1"/>
</dbReference>
<dbReference type="PANTHER" id="PTHR47706:SF10">
    <property type="entry name" value="NMRA-LIKE DOMAIN-CONTAINING PROTEIN"/>
    <property type="match status" value="1"/>
</dbReference>
<accession>A0A8H7B3V2</accession>
<dbReference type="InterPro" id="IPR036291">
    <property type="entry name" value="NAD(P)-bd_dom_sf"/>
</dbReference>
<keyword evidence="1" id="KW-0521">NADP</keyword>
<keyword evidence="5" id="KW-1185">Reference proteome</keyword>
<dbReference type="InterPro" id="IPR051609">
    <property type="entry name" value="NmrA/Isoflavone_reductase-like"/>
</dbReference>
<reference evidence="4" key="2">
    <citation type="submission" date="2020-08" db="EMBL/GenBank/DDBJ databases">
        <title>Draft Genome Sequence of Cumin Blight Pathogen Alternaria burnsii.</title>
        <authorList>
            <person name="Feng Z."/>
        </authorList>
    </citation>
    <scope>NUCLEOTIDE SEQUENCE</scope>
    <source>
        <strain evidence="4">CBS107.38</strain>
    </source>
</reference>
<dbReference type="PANTHER" id="PTHR47706">
    <property type="entry name" value="NMRA-LIKE FAMILY PROTEIN"/>
    <property type="match status" value="1"/>
</dbReference>
<organism evidence="4 5">
    <name type="scientific">Alternaria burnsii</name>
    <dbReference type="NCBI Taxonomy" id="1187904"/>
    <lineage>
        <taxon>Eukaryota</taxon>
        <taxon>Fungi</taxon>
        <taxon>Dikarya</taxon>
        <taxon>Ascomycota</taxon>
        <taxon>Pezizomycotina</taxon>
        <taxon>Dothideomycetes</taxon>
        <taxon>Pleosporomycetidae</taxon>
        <taxon>Pleosporales</taxon>
        <taxon>Pleosporineae</taxon>
        <taxon>Pleosporaceae</taxon>
        <taxon>Alternaria</taxon>
        <taxon>Alternaria sect. Alternaria</taxon>
    </lineage>
</organism>
<dbReference type="AlphaFoldDB" id="A0A8H7B3V2"/>
<evidence type="ECO:0000259" key="3">
    <source>
        <dbReference type="Pfam" id="PF05368"/>
    </source>
</evidence>
<feature type="domain" description="NmrA-like" evidence="3">
    <location>
        <begin position="5"/>
        <end position="225"/>
    </location>
</feature>
<name>A0A8H7B3V2_9PLEO</name>
<protein>
    <recommendedName>
        <fullName evidence="3">NmrA-like domain-containing protein</fullName>
    </recommendedName>
</protein>
<dbReference type="OrthoDB" id="9984533at2759"/>
<comment type="caution">
    <text evidence="4">The sequence shown here is derived from an EMBL/GenBank/DDBJ whole genome shotgun (WGS) entry which is preliminary data.</text>
</comment>
<reference evidence="4" key="1">
    <citation type="submission" date="2020-01" db="EMBL/GenBank/DDBJ databases">
        <authorList>
            <person name="Feng Z.H.Z."/>
        </authorList>
    </citation>
    <scope>NUCLEOTIDE SEQUENCE</scope>
    <source>
        <strain evidence="4">CBS107.38</strain>
    </source>
</reference>
<sequence>MSSFKNVMVIGAGGNLGPAILYALLHHSSFNTTVLSREGSSSTFPPGVKVLRADYNSMDSLKTAFMGQDVVVSLVAGAVLGNQNNLIDAAIAAGVKRFLPSEFGSNTTDARTRAIVPMYKSKVETVDYLKSKESEISWTSIVTGPFFDWGLKVGFLGFDAAHKVATLYEDGTAKFSSTNLHTIGLAVVKALENAEGTKNQYVFVSGFQTSQKEILEVAEKVTGSKWIVRNASVDDAIKKGNEKILRGDYSGIEDLILGATFGPKQLGDLSLAGLWNEKLDLVETDIETSVSAAFAGRLVYEASISE</sequence>
<proteinExistence type="predicted"/>
<evidence type="ECO:0000256" key="2">
    <source>
        <dbReference type="ARBA" id="ARBA00023002"/>
    </source>
</evidence>
<dbReference type="Pfam" id="PF05368">
    <property type="entry name" value="NmrA"/>
    <property type="match status" value="1"/>
</dbReference>
<evidence type="ECO:0000313" key="5">
    <source>
        <dbReference type="Proteomes" id="UP000596902"/>
    </source>
</evidence>
<keyword evidence="2" id="KW-0560">Oxidoreductase</keyword>
<dbReference type="InterPro" id="IPR008030">
    <property type="entry name" value="NmrA-like"/>
</dbReference>
<dbReference type="RefSeq" id="XP_038784802.1">
    <property type="nucleotide sequence ID" value="XM_038932314.1"/>
</dbReference>
<dbReference type="GO" id="GO:0016491">
    <property type="term" value="F:oxidoreductase activity"/>
    <property type="evidence" value="ECO:0007669"/>
    <property type="project" value="UniProtKB-KW"/>
</dbReference>
<dbReference type="EMBL" id="JAAABM010000010">
    <property type="protein sequence ID" value="KAF7674507.1"/>
    <property type="molecule type" value="Genomic_DNA"/>
</dbReference>
<dbReference type="Gene3D" id="3.40.50.720">
    <property type="entry name" value="NAD(P)-binding Rossmann-like Domain"/>
    <property type="match status" value="1"/>
</dbReference>
<evidence type="ECO:0000313" key="4">
    <source>
        <dbReference type="EMBL" id="KAF7674507.1"/>
    </source>
</evidence>
<dbReference type="GeneID" id="62205492"/>
<dbReference type="SUPFAM" id="SSF51735">
    <property type="entry name" value="NAD(P)-binding Rossmann-fold domains"/>
    <property type="match status" value="1"/>
</dbReference>
<gene>
    <name evidence="4" type="ORF">GT037_007267</name>
</gene>